<dbReference type="AlphaFoldDB" id="A0A6G1LHC0"/>
<keyword evidence="6" id="KW-0325">Glycoprotein</keyword>
<evidence type="ECO:0000256" key="11">
    <source>
        <dbReference type="SAM" id="Phobius"/>
    </source>
</evidence>
<feature type="compositionally biased region" description="Polar residues" evidence="10">
    <location>
        <begin position="98"/>
        <end position="122"/>
    </location>
</feature>
<dbReference type="PROSITE" id="PS50041">
    <property type="entry name" value="C_TYPE_LECTIN_2"/>
    <property type="match status" value="1"/>
</dbReference>
<keyword evidence="14" id="KW-1185">Reference proteome</keyword>
<comment type="similarity">
    <text evidence="8">Belongs to the MTC6 family.</text>
</comment>
<dbReference type="EMBL" id="ML995817">
    <property type="protein sequence ID" value="KAF2771972.1"/>
    <property type="molecule type" value="Genomic_DNA"/>
</dbReference>
<evidence type="ECO:0000259" key="12">
    <source>
        <dbReference type="PROSITE" id="PS50041"/>
    </source>
</evidence>
<evidence type="ECO:0000256" key="3">
    <source>
        <dbReference type="ARBA" id="ARBA00022729"/>
    </source>
</evidence>
<dbReference type="PANTHER" id="PTHR35518">
    <property type="entry name" value="MAINTENANCE OF TELOMOERE CAPPING"/>
    <property type="match status" value="1"/>
</dbReference>
<feature type="transmembrane region" description="Helical" evidence="11">
    <location>
        <begin position="566"/>
        <end position="590"/>
    </location>
</feature>
<organism evidence="13 14">
    <name type="scientific">Teratosphaeria nubilosa</name>
    <dbReference type="NCBI Taxonomy" id="161662"/>
    <lineage>
        <taxon>Eukaryota</taxon>
        <taxon>Fungi</taxon>
        <taxon>Dikarya</taxon>
        <taxon>Ascomycota</taxon>
        <taxon>Pezizomycotina</taxon>
        <taxon>Dothideomycetes</taxon>
        <taxon>Dothideomycetidae</taxon>
        <taxon>Mycosphaerellales</taxon>
        <taxon>Teratosphaeriaceae</taxon>
        <taxon>Teratosphaeria</taxon>
    </lineage>
</organism>
<keyword evidence="2 11" id="KW-0812">Transmembrane</keyword>
<name>A0A6G1LHC0_9PEZI</name>
<feature type="domain" description="C-type lectin" evidence="12">
    <location>
        <begin position="430"/>
        <end position="469"/>
    </location>
</feature>
<evidence type="ECO:0000256" key="1">
    <source>
        <dbReference type="ARBA" id="ARBA00004479"/>
    </source>
</evidence>
<gene>
    <name evidence="13" type="ORF">EJ03DRAFT_308235</name>
</gene>
<evidence type="ECO:0000256" key="5">
    <source>
        <dbReference type="ARBA" id="ARBA00023136"/>
    </source>
</evidence>
<keyword evidence="3" id="KW-0732">Signal</keyword>
<protein>
    <recommendedName>
        <fullName evidence="9">Maintenance of telomere capping protein 6</fullName>
    </recommendedName>
</protein>
<comment type="function">
    <text evidence="7">May be involved in telomere capping.</text>
</comment>
<keyword evidence="5 11" id="KW-0472">Membrane</keyword>
<dbReference type="InterPro" id="IPR051008">
    <property type="entry name" value="Telomere_Capping_Maintenance"/>
</dbReference>
<proteinExistence type="inferred from homology"/>
<keyword evidence="4 11" id="KW-1133">Transmembrane helix</keyword>
<comment type="subcellular location">
    <subcellularLocation>
        <location evidence="1">Membrane</location>
        <topology evidence="1">Single-pass type I membrane protein</topology>
    </subcellularLocation>
</comment>
<reference evidence="13" key="1">
    <citation type="journal article" date="2020" name="Stud. Mycol.">
        <title>101 Dothideomycetes genomes: a test case for predicting lifestyles and emergence of pathogens.</title>
        <authorList>
            <person name="Haridas S."/>
            <person name="Albert R."/>
            <person name="Binder M."/>
            <person name="Bloem J."/>
            <person name="Labutti K."/>
            <person name="Salamov A."/>
            <person name="Andreopoulos B."/>
            <person name="Baker S."/>
            <person name="Barry K."/>
            <person name="Bills G."/>
            <person name="Bluhm B."/>
            <person name="Cannon C."/>
            <person name="Castanera R."/>
            <person name="Culley D."/>
            <person name="Daum C."/>
            <person name="Ezra D."/>
            <person name="Gonzalez J."/>
            <person name="Henrissat B."/>
            <person name="Kuo A."/>
            <person name="Liang C."/>
            <person name="Lipzen A."/>
            <person name="Lutzoni F."/>
            <person name="Magnuson J."/>
            <person name="Mondo S."/>
            <person name="Nolan M."/>
            <person name="Ohm R."/>
            <person name="Pangilinan J."/>
            <person name="Park H.-J."/>
            <person name="Ramirez L."/>
            <person name="Alfaro M."/>
            <person name="Sun H."/>
            <person name="Tritt A."/>
            <person name="Yoshinaga Y."/>
            <person name="Zwiers L.-H."/>
            <person name="Turgeon B."/>
            <person name="Goodwin S."/>
            <person name="Spatafora J."/>
            <person name="Crous P."/>
            <person name="Grigoriev I."/>
        </authorList>
    </citation>
    <scope>NUCLEOTIDE SEQUENCE</scope>
    <source>
        <strain evidence="13">CBS 116005</strain>
    </source>
</reference>
<dbReference type="InterPro" id="IPR001304">
    <property type="entry name" value="C-type_lectin-like"/>
</dbReference>
<evidence type="ECO:0000256" key="2">
    <source>
        <dbReference type="ARBA" id="ARBA00022692"/>
    </source>
</evidence>
<sequence length="614" mass="66504">MSLYSPDAGALPNTTAFVHLLSSRDLSLQIPVNFVNLPGVSLTPACFAFRHYEEASAAKCISNLLALGFRRIEIDIYWDVSRRKWSLCPVQLGNAGTLGNDTTVTESQPSRTSATSLDSHQATPYGRPEVFERRQINGLSLTTSTSPMHTVSTSAVLSPTHTSAAIKAGPYSCTTGATFELFLSVLDQYLASTETNLNATTQYVILNLHAAAEASDPSSGGVRPAADALPQDGNLLSALILANSSAYLYSSSDLSSQRANLNDSRSWFGAVERYRPDAAYFTVDEVNGHDTTPDGWPGESYLELSRGERLLVSYGTIDPQMDGYNFSADAGDIFSAEAVQILQGDVVVSNAGVISGCYYQPGQFEIGKVNSSWATYAFNATSETSFLNSGATNLSACGISPILNATLSNVTAAEDFEPYRAFADSALWTWEIGQPHVSNSSAENCAALNATSGRWRGVTCGQQHYGACRVGNEPYRWSISESKSQYYNINFACRDNTSFGTPRTALENTYLVATWRSYLASVSGDDADDKLLWVNFNDLDVNTCWVIGQNATCPYTTGDNSSNRKIVVPTVAAVLVFVLAGLTMFVKCAANRQNTKRKRRRRGEDGWDYEGVPS</sequence>
<evidence type="ECO:0000313" key="14">
    <source>
        <dbReference type="Proteomes" id="UP000799436"/>
    </source>
</evidence>
<dbReference type="Proteomes" id="UP000799436">
    <property type="component" value="Unassembled WGS sequence"/>
</dbReference>
<feature type="region of interest" description="Disordered" evidence="10">
    <location>
        <begin position="98"/>
        <end position="124"/>
    </location>
</feature>
<evidence type="ECO:0000256" key="7">
    <source>
        <dbReference type="ARBA" id="ARBA00037703"/>
    </source>
</evidence>
<evidence type="ECO:0000256" key="4">
    <source>
        <dbReference type="ARBA" id="ARBA00022989"/>
    </source>
</evidence>
<accession>A0A6G1LHC0</accession>
<dbReference type="PANTHER" id="PTHR35518:SF2">
    <property type="entry name" value="MAINTENANCE OF TELOMERE CAPPING PROTEIN 6"/>
    <property type="match status" value="1"/>
</dbReference>
<evidence type="ECO:0000313" key="13">
    <source>
        <dbReference type="EMBL" id="KAF2771972.1"/>
    </source>
</evidence>
<evidence type="ECO:0000256" key="8">
    <source>
        <dbReference type="ARBA" id="ARBA00038159"/>
    </source>
</evidence>
<dbReference type="GO" id="GO:0016020">
    <property type="term" value="C:membrane"/>
    <property type="evidence" value="ECO:0007669"/>
    <property type="project" value="UniProtKB-SubCell"/>
</dbReference>
<evidence type="ECO:0000256" key="10">
    <source>
        <dbReference type="SAM" id="MobiDB-lite"/>
    </source>
</evidence>
<dbReference type="Pfam" id="PF25506">
    <property type="entry name" value="TIM-barrel_MTC6"/>
    <property type="match status" value="1"/>
</dbReference>
<dbReference type="OrthoDB" id="5573651at2759"/>
<dbReference type="InterPro" id="IPR057530">
    <property type="entry name" value="TIM-barrel_MTC6"/>
</dbReference>
<evidence type="ECO:0000256" key="9">
    <source>
        <dbReference type="ARBA" id="ARBA00039865"/>
    </source>
</evidence>
<evidence type="ECO:0000256" key="6">
    <source>
        <dbReference type="ARBA" id="ARBA00023180"/>
    </source>
</evidence>